<dbReference type="Proteomes" id="UP000004968">
    <property type="component" value="Unassembled WGS sequence"/>
</dbReference>
<name>D3AI90_9FIRM</name>
<evidence type="ECO:0000256" key="9">
    <source>
        <dbReference type="ARBA" id="ARBA00022989"/>
    </source>
</evidence>
<reference evidence="14 15" key="1">
    <citation type="submission" date="2010-01" db="EMBL/GenBank/DDBJ databases">
        <authorList>
            <person name="Weinstock G."/>
            <person name="Sodergren E."/>
            <person name="Clifton S."/>
            <person name="Fulton L."/>
            <person name="Fulton B."/>
            <person name="Courtney L."/>
            <person name="Fronick C."/>
            <person name="Harrison M."/>
            <person name="Strong C."/>
            <person name="Farmer C."/>
            <person name="Delahaunty K."/>
            <person name="Markovic C."/>
            <person name="Hall O."/>
            <person name="Minx P."/>
            <person name="Tomlinson C."/>
            <person name="Mitreva M."/>
            <person name="Nelson J."/>
            <person name="Hou S."/>
            <person name="Wollam A."/>
            <person name="Pepin K.H."/>
            <person name="Johnson M."/>
            <person name="Bhonagiri V."/>
            <person name="Nash W.E."/>
            <person name="Warren W."/>
            <person name="Chinwalla A."/>
            <person name="Mardis E.R."/>
            <person name="Wilson R.K."/>
        </authorList>
    </citation>
    <scope>NUCLEOTIDE SEQUENCE [LARGE SCALE GENOMIC DNA]</scope>
    <source>
        <strain evidence="14 15">DSM 13479</strain>
    </source>
</reference>
<comment type="subcellular location">
    <subcellularLocation>
        <location evidence="2">Cell membrane</location>
        <topology evidence="2">Multi-pass membrane protein</topology>
    </subcellularLocation>
</comment>
<evidence type="ECO:0000256" key="11">
    <source>
        <dbReference type="ARBA" id="ARBA00023136"/>
    </source>
</evidence>
<keyword evidence="6" id="KW-0050">Antiport</keyword>
<evidence type="ECO:0000256" key="3">
    <source>
        <dbReference type="ARBA" id="ARBA00010199"/>
    </source>
</evidence>
<dbReference type="PANTHER" id="PTHR43298:SF2">
    <property type="entry name" value="FMN_FAD EXPORTER YEEO-RELATED"/>
    <property type="match status" value="1"/>
</dbReference>
<dbReference type="AlphaFoldDB" id="D3AI90"/>
<keyword evidence="5" id="KW-0813">Transport</keyword>
<comment type="caution">
    <text evidence="14">The sequence shown here is derived from an EMBL/GenBank/DDBJ whole genome shotgun (WGS) entry which is preliminary data.</text>
</comment>
<feature type="transmembrane region" description="Helical" evidence="13">
    <location>
        <begin position="101"/>
        <end position="122"/>
    </location>
</feature>
<feature type="transmembrane region" description="Helical" evidence="13">
    <location>
        <begin position="142"/>
        <end position="167"/>
    </location>
</feature>
<feature type="transmembrane region" description="Helical" evidence="13">
    <location>
        <begin position="174"/>
        <end position="195"/>
    </location>
</feature>
<evidence type="ECO:0000256" key="12">
    <source>
        <dbReference type="ARBA" id="ARBA00031636"/>
    </source>
</evidence>
<evidence type="ECO:0000256" key="7">
    <source>
        <dbReference type="ARBA" id="ARBA00022475"/>
    </source>
</evidence>
<feature type="transmembrane region" description="Helical" evidence="13">
    <location>
        <begin position="326"/>
        <end position="352"/>
    </location>
</feature>
<protein>
    <recommendedName>
        <fullName evidence="4">Probable multidrug resistance protein NorM</fullName>
    </recommendedName>
    <alternativeName>
        <fullName evidence="12">Multidrug-efflux transporter</fullName>
    </alternativeName>
</protein>
<keyword evidence="9 13" id="KW-1133">Transmembrane helix</keyword>
<sequence length="453" mass="48917">MKSEERGRTMVKDLTVGKPSSVLWRFSIPMFVSVIFQQMYNIADSVVAGKFAGEAALAAVGASYPITMIFMAVAVGSNIGCAVVISQLFGAKRWKEMKTAIYTTLIACIALSLGLMALGFIFCHPVMNLIQTPEDIFSDGALYLRIYIGGFLFLYLYNVCTGIFTSLGDSRTPLYFLIGSSLGNILLDMIFVIVFHWGVAGVAWATFIAQGAACVLALLTVHKRIAEVKTEGSFPLFSWNMLKKISVVAVPSILQQSFISVGNMFIQGLVNSFGSPVIAGYSAAVKLNTFTITSFTTLANGLSSFTAQNIGAGQEERVKSGFKAGWFMAFCVAVPFTVLFFFFGAPAVTIFMEQTGGEAMNTGITFLKIVSPFYVVVATKLMADGVLRGSGAMGCFMIATFADLILRVLISFALAGPLGAKGIWMSWPIGWTIATVLSLGFYLKGKWKISRDL</sequence>
<evidence type="ECO:0000256" key="6">
    <source>
        <dbReference type="ARBA" id="ARBA00022449"/>
    </source>
</evidence>
<evidence type="ECO:0000256" key="13">
    <source>
        <dbReference type="SAM" id="Phobius"/>
    </source>
</evidence>
<evidence type="ECO:0000256" key="10">
    <source>
        <dbReference type="ARBA" id="ARBA00023065"/>
    </source>
</evidence>
<proteinExistence type="inferred from homology"/>
<accession>D3AI90</accession>
<keyword evidence="7" id="KW-1003">Cell membrane</keyword>
<dbReference type="PIRSF" id="PIRSF006603">
    <property type="entry name" value="DinF"/>
    <property type="match status" value="1"/>
</dbReference>
<feature type="transmembrane region" description="Helical" evidence="13">
    <location>
        <begin position="201"/>
        <end position="221"/>
    </location>
</feature>
<dbReference type="HOGENOM" id="CLU_012893_5_0_9"/>
<keyword evidence="11 13" id="KW-0472">Membrane</keyword>
<keyword evidence="8 13" id="KW-0812">Transmembrane</keyword>
<evidence type="ECO:0000256" key="2">
    <source>
        <dbReference type="ARBA" id="ARBA00004651"/>
    </source>
</evidence>
<evidence type="ECO:0000256" key="8">
    <source>
        <dbReference type="ARBA" id="ARBA00022692"/>
    </source>
</evidence>
<evidence type="ECO:0000313" key="15">
    <source>
        <dbReference type="Proteomes" id="UP000004968"/>
    </source>
</evidence>
<comment type="function">
    <text evidence="1">Multidrug efflux pump.</text>
</comment>
<dbReference type="GO" id="GO:0015297">
    <property type="term" value="F:antiporter activity"/>
    <property type="evidence" value="ECO:0007669"/>
    <property type="project" value="UniProtKB-KW"/>
</dbReference>
<organism evidence="14 15">
    <name type="scientific">Hungatella hathewayi DSM 13479</name>
    <dbReference type="NCBI Taxonomy" id="566550"/>
    <lineage>
        <taxon>Bacteria</taxon>
        <taxon>Bacillati</taxon>
        <taxon>Bacillota</taxon>
        <taxon>Clostridia</taxon>
        <taxon>Lachnospirales</taxon>
        <taxon>Lachnospiraceae</taxon>
        <taxon>Hungatella</taxon>
    </lineage>
</organism>
<dbReference type="EMBL" id="ACIO01000272">
    <property type="protein sequence ID" value="EFC98465.1"/>
    <property type="molecule type" value="Genomic_DNA"/>
</dbReference>
<dbReference type="CDD" id="cd13138">
    <property type="entry name" value="MATE_yoeA_like"/>
    <property type="match status" value="1"/>
</dbReference>
<feature type="transmembrane region" description="Helical" evidence="13">
    <location>
        <begin position="63"/>
        <end position="89"/>
    </location>
</feature>
<keyword evidence="10" id="KW-0406">Ion transport</keyword>
<dbReference type="NCBIfam" id="TIGR00797">
    <property type="entry name" value="matE"/>
    <property type="match status" value="1"/>
</dbReference>
<evidence type="ECO:0000313" key="14">
    <source>
        <dbReference type="EMBL" id="EFC98465.1"/>
    </source>
</evidence>
<evidence type="ECO:0000256" key="5">
    <source>
        <dbReference type="ARBA" id="ARBA00022448"/>
    </source>
</evidence>
<evidence type="ECO:0000256" key="1">
    <source>
        <dbReference type="ARBA" id="ARBA00003408"/>
    </source>
</evidence>
<dbReference type="InterPro" id="IPR048279">
    <property type="entry name" value="MdtK-like"/>
</dbReference>
<comment type="similarity">
    <text evidence="3">Belongs to the multi antimicrobial extrusion (MATE) (TC 2.A.66.1) family.</text>
</comment>
<dbReference type="InterPro" id="IPR002528">
    <property type="entry name" value="MATE_fam"/>
</dbReference>
<evidence type="ECO:0000256" key="4">
    <source>
        <dbReference type="ARBA" id="ARBA00020268"/>
    </source>
</evidence>
<feature type="transmembrane region" description="Helical" evidence="13">
    <location>
        <begin position="395"/>
        <end position="418"/>
    </location>
</feature>
<dbReference type="InterPro" id="IPR050222">
    <property type="entry name" value="MATE_MdtK"/>
</dbReference>
<dbReference type="Pfam" id="PF01554">
    <property type="entry name" value="MatE"/>
    <property type="match status" value="2"/>
</dbReference>
<dbReference type="PANTHER" id="PTHR43298">
    <property type="entry name" value="MULTIDRUG RESISTANCE PROTEIN NORM-RELATED"/>
    <property type="match status" value="1"/>
</dbReference>
<feature type="transmembrane region" description="Helical" evidence="13">
    <location>
        <begin position="21"/>
        <end position="43"/>
    </location>
</feature>
<dbReference type="GO" id="GO:0042910">
    <property type="term" value="F:xenobiotic transmembrane transporter activity"/>
    <property type="evidence" value="ECO:0007669"/>
    <property type="project" value="InterPro"/>
</dbReference>
<feature type="transmembrane region" description="Helical" evidence="13">
    <location>
        <begin position="364"/>
        <end position="383"/>
    </location>
</feature>
<dbReference type="GO" id="GO:0005886">
    <property type="term" value="C:plasma membrane"/>
    <property type="evidence" value="ECO:0007669"/>
    <property type="project" value="UniProtKB-SubCell"/>
</dbReference>
<dbReference type="GO" id="GO:0006811">
    <property type="term" value="P:monoatomic ion transport"/>
    <property type="evidence" value="ECO:0007669"/>
    <property type="project" value="UniProtKB-KW"/>
</dbReference>
<feature type="transmembrane region" description="Helical" evidence="13">
    <location>
        <begin position="424"/>
        <end position="443"/>
    </location>
</feature>
<gene>
    <name evidence="14" type="ORF">CLOSTHATH_03330</name>
</gene>